<reference evidence="2 3" key="2">
    <citation type="journal article" date="2013" name="Plant Cell Physiol.">
        <title>Rice Annotation Project Database (RAP-DB): an integrative and interactive database for rice genomics.</title>
        <authorList>
            <person name="Sakai H."/>
            <person name="Lee S.S."/>
            <person name="Tanaka T."/>
            <person name="Numa H."/>
            <person name="Kim J."/>
            <person name="Kawahara Y."/>
            <person name="Wakimoto H."/>
            <person name="Yang C.C."/>
            <person name="Iwamoto M."/>
            <person name="Abe T."/>
            <person name="Yamada Y."/>
            <person name="Muto A."/>
            <person name="Inokuchi H."/>
            <person name="Ikemura T."/>
            <person name="Matsumoto T."/>
            <person name="Sasaki T."/>
            <person name="Itoh T."/>
        </authorList>
    </citation>
    <scope>NUCLEOTIDE SEQUENCE [LARGE SCALE GENOMIC DNA]</scope>
    <source>
        <strain evidence="3">cv. Nipponbare</strain>
    </source>
</reference>
<keyword evidence="3" id="KW-1185">Reference proteome</keyword>
<organism evidence="2 3">
    <name type="scientific">Oryza sativa subsp. japonica</name>
    <name type="common">Rice</name>
    <dbReference type="NCBI Taxonomy" id="39947"/>
    <lineage>
        <taxon>Eukaryota</taxon>
        <taxon>Viridiplantae</taxon>
        <taxon>Streptophyta</taxon>
        <taxon>Embryophyta</taxon>
        <taxon>Tracheophyta</taxon>
        <taxon>Spermatophyta</taxon>
        <taxon>Magnoliopsida</taxon>
        <taxon>Liliopsida</taxon>
        <taxon>Poales</taxon>
        <taxon>Poaceae</taxon>
        <taxon>BOP clade</taxon>
        <taxon>Oryzoideae</taxon>
        <taxon>Oryzeae</taxon>
        <taxon>Oryzinae</taxon>
        <taxon>Oryza</taxon>
        <taxon>Oryza sativa</taxon>
    </lineage>
</organism>
<proteinExistence type="predicted"/>
<evidence type="ECO:0000313" key="2">
    <source>
        <dbReference type="EMBL" id="BAS74837.1"/>
    </source>
</evidence>
<dbReference type="AlphaFoldDB" id="A0A0P0V9D6"/>
<feature type="region of interest" description="Disordered" evidence="1">
    <location>
        <begin position="78"/>
        <end position="106"/>
    </location>
</feature>
<evidence type="ECO:0000256" key="1">
    <source>
        <dbReference type="SAM" id="MobiDB-lite"/>
    </source>
</evidence>
<protein>
    <submittedName>
        <fullName evidence="2">Os01g0806250 protein</fullName>
    </submittedName>
</protein>
<reference evidence="3" key="1">
    <citation type="journal article" date="2005" name="Nature">
        <title>The map-based sequence of the rice genome.</title>
        <authorList>
            <consortium name="International rice genome sequencing project (IRGSP)"/>
            <person name="Matsumoto T."/>
            <person name="Wu J."/>
            <person name="Kanamori H."/>
            <person name="Katayose Y."/>
            <person name="Fujisawa M."/>
            <person name="Namiki N."/>
            <person name="Mizuno H."/>
            <person name="Yamamoto K."/>
            <person name="Antonio B.A."/>
            <person name="Baba T."/>
            <person name="Sakata K."/>
            <person name="Nagamura Y."/>
            <person name="Aoki H."/>
            <person name="Arikawa K."/>
            <person name="Arita K."/>
            <person name="Bito T."/>
            <person name="Chiden Y."/>
            <person name="Fujitsuka N."/>
            <person name="Fukunaka R."/>
            <person name="Hamada M."/>
            <person name="Harada C."/>
            <person name="Hayashi A."/>
            <person name="Hijishita S."/>
            <person name="Honda M."/>
            <person name="Hosokawa S."/>
            <person name="Ichikawa Y."/>
            <person name="Idonuma A."/>
            <person name="Iijima M."/>
            <person name="Ikeda M."/>
            <person name="Ikeno M."/>
            <person name="Ito K."/>
            <person name="Ito S."/>
            <person name="Ito T."/>
            <person name="Ito Y."/>
            <person name="Ito Y."/>
            <person name="Iwabuchi A."/>
            <person name="Kamiya K."/>
            <person name="Karasawa W."/>
            <person name="Kurita K."/>
            <person name="Katagiri S."/>
            <person name="Kikuta A."/>
            <person name="Kobayashi H."/>
            <person name="Kobayashi N."/>
            <person name="Machita K."/>
            <person name="Maehara T."/>
            <person name="Masukawa M."/>
            <person name="Mizubayashi T."/>
            <person name="Mukai Y."/>
            <person name="Nagasaki H."/>
            <person name="Nagata Y."/>
            <person name="Naito S."/>
            <person name="Nakashima M."/>
            <person name="Nakama Y."/>
            <person name="Nakamichi Y."/>
            <person name="Nakamura M."/>
            <person name="Meguro A."/>
            <person name="Negishi M."/>
            <person name="Ohta I."/>
            <person name="Ohta T."/>
            <person name="Okamoto M."/>
            <person name="Ono N."/>
            <person name="Saji S."/>
            <person name="Sakaguchi M."/>
            <person name="Sakai K."/>
            <person name="Shibata M."/>
            <person name="Shimokawa T."/>
            <person name="Song J."/>
            <person name="Takazaki Y."/>
            <person name="Terasawa K."/>
            <person name="Tsugane M."/>
            <person name="Tsuji K."/>
            <person name="Ueda S."/>
            <person name="Waki K."/>
            <person name="Yamagata H."/>
            <person name="Yamamoto M."/>
            <person name="Yamamoto S."/>
            <person name="Yamane H."/>
            <person name="Yoshiki S."/>
            <person name="Yoshihara R."/>
            <person name="Yukawa K."/>
            <person name="Zhong H."/>
            <person name="Yano M."/>
            <person name="Yuan Q."/>
            <person name="Ouyang S."/>
            <person name="Liu J."/>
            <person name="Jones K.M."/>
            <person name="Gansberger K."/>
            <person name="Moffat K."/>
            <person name="Hill J."/>
            <person name="Bera J."/>
            <person name="Fadrosh D."/>
            <person name="Jin S."/>
            <person name="Johri S."/>
            <person name="Kim M."/>
            <person name="Overton L."/>
            <person name="Reardon M."/>
            <person name="Tsitrin T."/>
            <person name="Vuong H."/>
            <person name="Weaver B."/>
            <person name="Ciecko A."/>
            <person name="Tallon L."/>
            <person name="Jackson J."/>
            <person name="Pai G."/>
            <person name="Aken S.V."/>
            <person name="Utterback T."/>
            <person name="Reidmuller S."/>
            <person name="Feldblyum T."/>
            <person name="Hsiao J."/>
            <person name="Zismann V."/>
            <person name="Iobst S."/>
            <person name="de Vazeille A.R."/>
            <person name="Buell C.R."/>
            <person name="Ying K."/>
            <person name="Li Y."/>
            <person name="Lu T."/>
            <person name="Huang Y."/>
            <person name="Zhao Q."/>
            <person name="Feng Q."/>
            <person name="Zhang L."/>
            <person name="Zhu J."/>
            <person name="Weng Q."/>
            <person name="Mu J."/>
            <person name="Lu Y."/>
            <person name="Fan D."/>
            <person name="Liu Y."/>
            <person name="Guan J."/>
            <person name="Zhang Y."/>
            <person name="Yu S."/>
            <person name="Liu X."/>
            <person name="Zhang Y."/>
            <person name="Hong G."/>
            <person name="Han B."/>
            <person name="Choisne N."/>
            <person name="Demange N."/>
            <person name="Orjeda G."/>
            <person name="Samain S."/>
            <person name="Cattolico L."/>
            <person name="Pelletier E."/>
            <person name="Couloux A."/>
            <person name="Segurens B."/>
            <person name="Wincker P."/>
            <person name="D'Hont A."/>
            <person name="Scarpelli C."/>
            <person name="Weissenbach J."/>
            <person name="Salanoubat M."/>
            <person name="Quetier F."/>
            <person name="Yu Y."/>
            <person name="Kim H.R."/>
            <person name="Rambo T."/>
            <person name="Currie J."/>
            <person name="Collura K."/>
            <person name="Luo M."/>
            <person name="Yang T."/>
            <person name="Ammiraju J.S.S."/>
            <person name="Engler F."/>
            <person name="Soderlund C."/>
            <person name="Wing R.A."/>
            <person name="Palmer L.E."/>
            <person name="de la Bastide M."/>
            <person name="Spiegel L."/>
            <person name="Nascimento L."/>
            <person name="Zutavern T."/>
            <person name="O'Shaughnessy A."/>
            <person name="Dike S."/>
            <person name="Dedhia N."/>
            <person name="Preston R."/>
            <person name="Balija V."/>
            <person name="McCombie W.R."/>
            <person name="Chow T."/>
            <person name="Chen H."/>
            <person name="Chung M."/>
            <person name="Chen C."/>
            <person name="Shaw J."/>
            <person name="Wu H."/>
            <person name="Hsiao K."/>
            <person name="Chao Y."/>
            <person name="Chu M."/>
            <person name="Cheng C."/>
            <person name="Hour A."/>
            <person name="Lee P."/>
            <person name="Lin S."/>
            <person name="Lin Y."/>
            <person name="Liou J."/>
            <person name="Liu S."/>
            <person name="Hsing Y."/>
            <person name="Raghuvanshi S."/>
            <person name="Mohanty A."/>
            <person name="Bharti A.K."/>
            <person name="Gaur A."/>
            <person name="Gupta V."/>
            <person name="Kumar D."/>
            <person name="Ravi V."/>
            <person name="Vij S."/>
            <person name="Kapur A."/>
            <person name="Khurana P."/>
            <person name="Khurana P."/>
            <person name="Khurana J.P."/>
            <person name="Tyagi A.K."/>
            <person name="Gaikwad K."/>
            <person name="Singh A."/>
            <person name="Dalal V."/>
            <person name="Srivastava S."/>
            <person name="Dixit A."/>
            <person name="Pal A.K."/>
            <person name="Ghazi I.A."/>
            <person name="Yadav M."/>
            <person name="Pandit A."/>
            <person name="Bhargava A."/>
            <person name="Sureshbabu K."/>
            <person name="Batra K."/>
            <person name="Sharma T.R."/>
            <person name="Mohapatra T."/>
            <person name="Singh N.K."/>
            <person name="Messing J."/>
            <person name="Nelson A.B."/>
            <person name="Fuks G."/>
            <person name="Kavchok S."/>
            <person name="Keizer G."/>
            <person name="Linton E."/>
            <person name="Llaca V."/>
            <person name="Song R."/>
            <person name="Tanyolac B."/>
            <person name="Young S."/>
            <person name="Ho-Il K."/>
            <person name="Hahn J.H."/>
            <person name="Sangsakoo G."/>
            <person name="Vanavichit A."/>
            <person name="de Mattos Luiz.A.T."/>
            <person name="Zimmer P.D."/>
            <person name="Malone G."/>
            <person name="Dellagostin O."/>
            <person name="de Oliveira A.C."/>
            <person name="Bevan M."/>
            <person name="Bancroft I."/>
            <person name="Minx P."/>
            <person name="Cordum H."/>
            <person name="Wilson R."/>
            <person name="Cheng Z."/>
            <person name="Jin W."/>
            <person name="Jiang J."/>
            <person name="Leong S.A."/>
            <person name="Iwama H."/>
            <person name="Gojobori T."/>
            <person name="Itoh T."/>
            <person name="Niimura Y."/>
            <person name="Fujii Y."/>
            <person name="Habara T."/>
            <person name="Sakai H."/>
            <person name="Sato Y."/>
            <person name="Wilson G."/>
            <person name="Kumar K."/>
            <person name="McCouch S."/>
            <person name="Juretic N."/>
            <person name="Hoen D."/>
            <person name="Wright S."/>
            <person name="Bruskiewich R."/>
            <person name="Bureau T."/>
            <person name="Miyao A."/>
            <person name="Hirochika H."/>
            <person name="Nishikawa T."/>
            <person name="Kadowaki K."/>
            <person name="Sugiura M."/>
            <person name="Burr B."/>
            <person name="Sasaki T."/>
        </authorList>
    </citation>
    <scope>NUCLEOTIDE SEQUENCE [LARGE SCALE GENOMIC DNA]</scope>
    <source>
        <strain evidence="3">cv. Nipponbare</strain>
    </source>
</reference>
<name>A0A0P0V9D6_ORYSJ</name>
<accession>A0A0P0V9D6</accession>
<feature type="compositionally biased region" description="Polar residues" evidence="1">
    <location>
        <begin position="1"/>
        <end position="10"/>
    </location>
</feature>
<dbReference type="Proteomes" id="UP000059680">
    <property type="component" value="Chromosome 1"/>
</dbReference>
<dbReference type="InParanoid" id="A0A0P0V9D6"/>
<evidence type="ECO:0000313" key="3">
    <source>
        <dbReference type="Proteomes" id="UP000059680"/>
    </source>
</evidence>
<dbReference type="EMBL" id="AP014957">
    <property type="protein sequence ID" value="BAS74837.1"/>
    <property type="molecule type" value="Genomic_DNA"/>
</dbReference>
<gene>
    <name evidence="2" type="ordered locus">Os01g0806250</name>
    <name evidence="2" type="ORF">OSNPB_010806250</name>
</gene>
<dbReference type="PaxDb" id="39947-A0A0P0V9D6"/>
<feature type="region of interest" description="Disordered" evidence="1">
    <location>
        <begin position="1"/>
        <end position="58"/>
    </location>
</feature>
<sequence>MPSSPRSSASAEHGGWRARMGEEKSGCCDAMEGEETLEREDMGRDGLGFTREPSHPTAAHNIDYALTLTGRTVHDKLKRHGSPSLATGAHAATVPPTLGRRQETRK</sequence>
<reference evidence="2 3" key="3">
    <citation type="journal article" date="2013" name="Rice">
        <title>Improvement of the Oryza sativa Nipponbare reference genome using next generation sequence and optical map data.</title>
        <authorList>
            <person name="Kawahara Y."/>
            <person name="de la Bastide M."/>
            <person name="Hamilton J.P."/>
            <person name="Kanamori H."/>
            <person name="McCombie W.R."/>
            <person name="Ouyang S."/>
            <person name="Schwartz D.C."/>
            <person name="Tanaka T."/>
            <person name="Wu J."/>
            <person name="Zhou S."/>
            <person name="Childs K.L."/>
            <person name="Davidson R.M."/>
            <person name="Lin H."/>
            <person name="Quesada-Ocampo L."/>
            <person name="Vaillancourt B."/>
            <person name="Sakai H."/>
            <person name="Lee S.S."/>
            <person name="Kim J."/>
            <person name="Numa H."/>
            <person name="Itoh T."/>
            <person name="Buell C.R."/>
            <person name="Matsumoto T."/>
        </authorList>
    </citation>
    <scope>NUCLEOTIDE SEQUENCE [LARGE SCALE GENOMIC DNA]</scope>
    <source>
        <strain evidence="3">cv. Nipponbare</strain>
    </source>
</reference>